<evidence type="ECO:0000313" key="6">
    <source>
        <dbReference type="EMBL" id="MCV2872892.1"/>
    </source>
</evidence>
<dbReference type="PROSITE" id="PS50931">
    <property type="entry name" value="HTH_LYSR"/>
    <property type="match status" value="1"/>
</dbReference>
<dbReference type="Pfam" id="PF00126">
    <property type="entry name" value="HTH_1"/>
    <property type="match status" value="1"/>
</dbReference>
<dbReference type="Gene3D" id="1.10.10.10">
    <property type="entry name" value="Winged helix-like DNA-binding domain superfamily/Winged helix DNA-binding domain"/>
    <property type="match status" value="1"/>
</dbReference>
<dbReference type="InterPro" id="IPR036390">
    <property type="entry name" value="WH_DNA-bd_sf"/>
</dbReference>
<dbReference type="InterPro" id="IPR000847">
    <property type="entry name" value="LysR_HTH_N"/>
</dbReference>
<protein>
    <submittedName>
        <fullName evidence="6">LysR family transcriptional regulator</fullName>
    </submittedName>
</protein>
<dbReference type="PANTHER" id="PTHR30537">
    <property type="entry name" value="HTH-TYPE TRANSCRIPTIONAL REGULATOR"/>
    <property type="match status" value="1"/>
</dbReference>
<organism evidence="6 7">
    <name type="scientific">Albidovulum litorale</name>
    <dbReference type="NCBI Taxonomy" id="2984134"/>
    <lineage>
        <taxon>Bacteria</taxon>
        <taxon>Pseudomonadati</taxon>
        <taxon>Pseudomonadota</taxon>
        <taxon>Alphaproteobacteria</taxon>
        <taxon>Rhodobacterales</taxon>
        <taxon>Paracoccaceae</taxon>
        <taxon>Albidovulum</taxon>
    </lineage>
</organism>
<dbReference type="EMBL" id="JAOWKZ010000003">
    <property type="protein sequence ID" value="MCV2872892.1"/>
    <property type="molecule type" value="Genomic_DNA"/>
</dbReference>
<dbReference type="Gene3D" id="3.40.190.10">
    <property type="entry name" value="Periplasmic binding protein-like II"/>
    <property type="match status" value="1"/>
</dbReference>
<keyword evidence="4" id="KW-0804">Transcription</keyword>
<evidence type="ECO:0000256" key="1">
    <source>
        <dbReference type="ARBA" id="ARBA00009437"/>
    </source>
</evidence>
<reference evidence="6 7" key="1">
    <citation type="submission" date="2022-10" db="EMBL/GenBank/DDBJ databases">
        <title>Defluviimonas sp. nov., isolated from ocean surface sediments.</title>
        <authorList>
            <person name="He W."/>
            <person name="Wang L."/>
            <person name="Zhang D.-F."/>
        </authorList>
    </citation>
    <scope>NUCLEOTIDE SEQUENCE [LARGE SCALE GENOMIC DNA]</scope>
    <source>
        <strain evidence="6 7">WL0050</strain>
    </source>
</reference>
<keyword evidence="7" id="KW-1185">Reference proteome</keyword>
<dbReference type="SUPFAM" id="SSF46785">
    <property type="entry name" value="Winged helix' DNA-binding domain"/>
    <property type="match status" value="1"/>
</dbReference>
<keyword evidence="2" id="KW-0805">Transcription regulation</keyword>
<dbReference type="Proteomes" id="UP001652564">
    <property type="component" value="Unassembled WGS sequence"/>
</dbReference>
<dbReference type="InterPro" id="IPR005119">
    <property type="entry name" value="LysR_subst-bd"/>
</dbReference>
<evidence type="ECO:0000256" key="3">
    <source>
        <dbReference type="ARBA" id="ARBA00023125"/>
    </source>
</evidence>
<evidence type="ECO:0000259" key="5">
    <source>
        <dbReference type="PROSITE" id="PS50931"/>
    </source>
</evidence>
<evidence type="ECO:0000313" key="7">
    <source>
        <dbReference type="Proteomes" id="UP001652564"/>
    </source>
</evidence>
<name>A0ABT2ZP55_9RHOB</name>
<comment type="similarity">
    <text evidence="1">Belongs to the LysR transcriptional regulatory family.</text>
</comment>
<dbReference type="InterPro" id="IPR058163">
    <property type="entry name" value="LysR-type_TF_proteobact-type"/>
</dbReference>
<comment type="caution">
    <text evidence="6">The sequence shown here is derived from an EMBL/GenBank/DDBJ whole genome shotgun (WGS) entry which is preliminary data.</text>
</comment>
<feature type="domain" description="HTH lysR-type" evidence="5">
    <location>
        <begin position="1"/>
        <end position="60"/>
    </location>
</feature>
<keyword evidence="3" id="KW-0238">DNA-binding</keyword>
<evidence type="ECO:0000256" key="4">
    <source>
        <dbReference type="ARBA" id="ARBA00023163"/>
    </source>
</evidence>
<dbReference type="InterPro" id="IPR036388">
    <property type="entry name" value="WH-like_DNA-bd_sf"/>
</dbReference>
<proteinExistence type="inferred from homology"/>
<evidence type="ECO:0000256" key="2">
    <source>
        <dbReference type="ARBA" id="ARBA00023015"/>
    </source>
</evidence>
<dbReference type="PANTHER" id="PTHR30537:SF3">
    <property type="entry name" value="TRANSCRIPTIONAL REGULATORY PROTEIN"/>
    <property type="match status" value="1"/>
</dbReference>
<dbReference type="RefSeq" id="WP_263740115.1">
    <property type="nucleotide sequence ID" value="NZ_JAOWKZ010000003.1"/>
</dbReference>
<dbReference type="Pfam" id="PF03466">
    <property type="entry name" value="LysR_substrate"/>
    <property type="match status" value="1"/>
</dbReference>
<gene>
    <name evidence="6" type="ORF">OEZ71_11365</name>
</gene>
<accession>A0ABT2ZP55</accession>
<sequence>MRENWDDLRFVLAVAEEGSVNAAARRLGVNHATVLRRIAAYEEASGVEIFDKTARGYVVTSAHKRVIEAAREVDRAVQSVARSLEGVRAPLTGDVRVTSTDTFCQYVLPPVVSELRKTSPELRIELLCTNTHLDLARTHADITVRPTDKLADDLIGEIGAKLGFGVFRRRDCGTADWLSICGPLSRSLIGRWMADKLDSASIVACADSFPVLREMAAAGQGMTPLPYFLGHEDARLEEVTGLIPDISVDVWVASHADLADVPRIAETRKALVAALGRMAERLRGAPMAAA</sequence>
<dbReference type="SUPFAM" id="SSF53850">
    <property type="entry name" value="Periplasmic binding protein-like II"/>
    <property type="match status" value="1"/>
</dbReference>